<comment type="similarity">
    <text evidence="1">Belongs to the iron/ascorbate-dependent oxidoreductase family.</text>
</comment>
<dbReference type="GO" id="GO:0046872">
    <property type="term" value="F:metal ion binding"/>
    <property type="evidence" value="ECO:0007669"/>
    <property type="project" value="UniProtKB-KW"/>
</dbReference>
<comment type="caution">
    <text evidence="6">The sequence shown here is derived from an EMBL/GenBank/DDBJ whole genome shotgun (WGS) entry which is preliminary data.</text>
</comment>
<evidence type="ECO:0000256" key="1">
    <source>
        <dbReference type="ARBA" id="ARBA00008056"/>
    </source>
</evidence>
<evidence type="ECO:0000313" key="6">
    <source>
        <dbReference type="EMBL" id="CAI0458154.1"/>
    </source>
</evidence>
<keyword evidence="3" id="KW-0560">Oxidoreductase</keyword>
<evidence type="ECO:0000256" key="2">
    <source>
        <dbReference type="ARBA" id="ARBA00022723"/>
    </source>
</evidence>
<organism evidence="6 7">
    <name type="scientific">Linum tenue</name>
    <dbReference type="NCBI Taxonomy" id="586396"/>
    <lineage>
        <taxon>Eukaryota</taxon>
        <taxon>Viridiplantae</taxon>
        <taxon>Streptophyta</taxon>
        <taxon>Embryophyta</taxon>
        <taxon>Tracheophyta</taxon>
        <taxon>Spermatophyta</taxon>
        <taxon>Magnoliopsida</taxon>
        <taxon>eudicotyledons</taxon>
        <taxon>Gunneridae</taxon>
        <taxon>Pentapetalae</taxon>
        <taxon>rosids</taxon>
        <taxon>fabids</taxon>
        <taxon>Malpighiales</taxon>
        <taxon>Linaceae</taxon>
        <taxon>Linum</taxon>
    </lineage>
</organism>
<dbReference type="PANTHER" id="PTHR10209:SF859">
    <property type="entry name" value="OS03G0690500 PROTEIN"/>
    <property type="match status" value="1"/>
</dbReference>
<dbReference type="EMBL" id="CAMGYJ010000008">
    <property type="protein sequence ID" value="CAI0458154.1"/>
    <property type="molecule type" value="Genomic_DNA"/>
</dbReference>
<dbReference type="SUPFAM" id="SSF51197">
    <property type="entry name" value="Clavaminate synthase-like"/>
    <property type="match status" value="1"/>
</dbReference>
<dbReference type="InterPro" id="IPR027443">
    <property type="entry name" value="IPNS-like_sf"/>
</dbReference>
<dbReference type="Gene3D" id="2.60.120.330">
    <property type="entry name" value="B-lactam Antibiotic, Isopenicillin N Synthase, Chain"/>
    <property type="match status" value="1"/>
</dbReference>
<keyword evidence="2" id="KW-0479">Metal-binding</keyword>
<dbReference type="InterPro" id="IPR044861">
    <property type="entry name" value="IPNS-like_FE2OG_OXY"/>
</dbReference>
<name>A0AAV0NI30_9ROSI</name>
<dbReference type="Pfam" id="PF03171">
    <property type="entry name" value="2OG-FeII_Oxy"/>
    <property type="match status" value="1"/>
</dbReference>
<dbReference type="PROSITE" id="PS51471">
    <property type="entry name" value="FE2OG_OXY"/>
    <property type="match status" value="1"/>
</dbReference>
<proteinExistence type="inferred from homology"/>
<evidence type="ECO:0000256" key="4">
    <source>
        <dbReference type="ARBA" id="ARBA00023004"/>
    </source>
</evidence>
<evidence type="ECO:0000313" key="7">
    <source>
        <dbReference type="Proteomes" id="UP001154282"/>
    </source>
</evidence>
<sequence>MEEMKAGIKRFYEQDLEEKMKFFSHDLTRKIAYSSNVCHYYPRCPQPDRTLGTGKHTDSDFMTILLQDHVGGLQVLHQDHWVDVTPLPGSLVINIGDLLQVRLHSFLCFHTDPSVAKVCGPKFCARPSISSVQKINIELFDVAGYL</sequence>
<reference evidence="6" key="1">
    <citation type="submission" date="2022-08" db="EMBL/GenBank/DDBJ databases">
        <authorList>
            <person name="Gutierrez-Valencia J."/>
        </authorList>
    </citation>
    <scope>NUCLEOTIDE SEQUENCE</scope>
</reference>
<dbReference type="AlphaFoldDB" id="A0AAV0NI30"/>
<dbReference type="InterPro" id="IPR005123">
    <property type="entry name" value="Oxoglu/Fe-dep_dioxygenase_dom"/>
</dbReference>
<keyword evidence="7" id="KW-1185">Reference proteome</keyword>
<dbReference type="PANTHER" id="PTHR10209">
    <property type="entry name" value="OXIDOREDUCTASE, 2OG-FE II OXYGENASE FAMILY PROTEIN"/>
    <property type="match status" value="1"/>
</dbReference>
<dbReference type="GO" id="GO:0051213">
    <property type="term" value="F:dioxygenase activity"/>
    <property type="evidence" value="ECO:0007669"/>
    <property type="project" value="UniProtKB-ARBA"/>
</dbReference>
<evidence type="ECO:0000259" key="5">
    <source>
        <dbReference type="PROSITE" id="PS51471"/>
    </source>
</evidence>
<feature type="domain" description="Fe2OG dioxygenase" evidence="5">
    <location>
        <begin position="30"/>
        <end position="134"/>
    </location>
</feature>
<keyword evidence="4" id="KW-0408">Iron</keyword>
<protein>
    <recommendedName>
        <fullName evidence="5">Fe2OG dioxygenase domain-containing protein</fullName>
    </recommendedName>
</protein>
<dbReference type="Proteomes" id="UP001154282">
    <property type="component" value="Unassembled WGS sequence"/>
</dbReference>
<gene>
    <name evidence="6" type="ORF">LITE_LOCUS33395</name>
</gene>
<accession>A0AAV0NI30</accession>
<evidence type="ECO:0000256" key="3">
    <source>
        <dbReference type="ARBA" id="ARBA00023002"/>
    </source>
</evidence>